<comment type="caution">
    <text evidence="5">The sequence shown here is derived from an EMBL/GenBank/DDBJ whole genome shotgun (WGS) entry which is preliminary data.</text>
</comment>
<dbReference type="EMBL" id="JRFJ01000003">
    <property type="protein sequence ID" value="KHJ54510.1"/>
    <property type="molecule type" value="Genomic_DNA"/>
</dbReference>
<dbReference type="GO" id="GO:0003700">
    <property type="term" value="F:DNA-binding transcription factor activity"/>
    <property type="evidence" value="ECO:0007669"/>
    <property type="project" value="InterPro"/>
</dbReference>
<dbReference type="PRINTS" id="PR00035">
    <property type="entry name" value="HTHGNTR"/>
</dbReference>
<organism evidence="5 6">
    <name type="scientific">Aureimonas altamirensis</name>
    <dbReference type="NCBI Taxonomy" id="370622"/>
    <lineage>
        <taxon>Bacteria</taxon>
        <taxon>Pseudomonadati</taxon>
        <taxon>Pseudomonadota</taxon>
        <taxon>Alphaproteobacteria</taxon>
        <taxon>Hyphomicrobiales</taxon>
        <taxon>Aurantimonadaceae</taxon>
        <taxon>Aureimonas</taxon>
    </lineage>
</organism>
<evidence type="ECO:0000256" key="1">
    <source>
        <dbReference type="ARBA" id="ARBA00023015"/>
    </source>
</evidence>
<dbReference type="SMART" id="SM00345">
    <property type="entry name" value="HTH_GNTR"/>
    <property type="match status" value="1"/>
</dbReference>
<evidence type="ECO:0000313" key="5">
    <source>
        <dbReference type="EMBL" id="KHJ54510.1"/>
    </source>
</evidence>
<reference evidence="5 6" key="1">
    <citation type="submission" date="2014-09" db="EMBL/GenBank/DDBJ databases">
        <title>Isolation and characterization of Aurantimonas altamirensis ON-56566 from clinical sample following a dog bite.</title>
        <authorList>
            <person name="Eshaghi A."/>
            <person name="Li A."/>
            <person name="Shahinas D."/>
            <person name="Bahn P."/>
            <person name="Kus J.V."/>
            <person name="Patel S.N."/>
        </authorList>
    </citation>
    <scope>NUCLEOTIDE SEQUENCE [LARGE SCALE GENOMIC DNA]</scope>
    <source>
        <strain evidence="5 6">ON-56566</strain>
    </source>
</reference>
<dbReference type="Pfam" id="PF00392">
    <property type="entry name" value="GntR"/>
    <property type="match status" value="1"/>
</dbReference>
<dbReference type="SUPFAM" id="SSF46785">
    <property type="entry name" value="Winged helix' DNA-binding domain"/>
    <property type="match status" value="1"/>
</dbReference>
<dbReference type="GO" id="GO:0003677">
    <property type="term" value="F:DNA binding"/>
    <property type="evidence" value="ECO:0007669"/>
    <property type="project" value="UniProtKB-KW"/>
</dbReference>
<dbReference type="SMART" id="SM00866">
    <property type="entry name" value="UTRA"/>
    <property type="match status" value="1"/>
</dbReference>
<dbReference type="STRING" id="370622.LA66_13825"/>
<dbReference type="GO" id="GO:0045892">
    <property type="term" value="P:negative regulation of DNA-templated transcription"/>
    <property type="evidence" value="ECO:0007669"/>
    <property type="project" value="TreeGrafter"/>
</dbReference>
<dbReference type="InterPro" id="IPR028978">
    <property type="entry name" value="Chorismate_lyase_/UTRA_dom_sf"/>
</dbReference>
<evidence type="ECO:0000259" key="4">
    <source>
        <dbReference type="PROSITE" id="PS50949"/>
    </source>
</evidence>
<dbReference type="Gene3D" id="3.40.1410.10">
    <property type="entry name" value="Chorismate lyase-like"/>
    <property type="match status" value="1"/>
</dbReference>
<dbReference type="AlphaFoldDB" id="A0A0B1Q6P1"/>
<dbReference type="PANTHER" id="PTHR44846">
    <property type="entry name" value="MANNOSYL-D-GLYCERATE TRANSPORT/METABOLISM SYSTEM REPRESSOR MNGR-RELATED"/>
    <property type="match status" value="1"/>
</dbReference>
<dbReference type="Gene3D" id="1.10.10.10">
    <property type="entry name" value="Winged helix-like DNA-binding domain superfamily/Winged helix DNA-binding domain"/>
    <property type="match status" value="1"/>
</dbReference>
<dbReference type="InterPro" id="IPR011663">
    <property type="entry name" value="UTRA"/>
</dbReference>
<evidence type="ECO:0000256" key="3">
    <source>
        <dbReference type="ARBA" id="ARBA00023163"/>
    </source>
</evidence>
<protein>
    <recommendedName>
        <fullName evidence="4">HTH gntR-type domain-containing protein</fullName>
    </recommendedName>
</protein>
<dbReference type="Pfam" id="PF07702">
    <property type="entry name" value="UTRA"/>
    <property type="match status" value="1"/>
</dbReference>
<dbReference type="RefSeq" id="WP_039194110.1">
    <property type="nucleotide sequence ID" value="NZ_JRFJ01000003.1"/>
</dbReference>
<sequence>MSAPFRIGQLAAGGGPLYLRLGTAIREAVEQGALRVGQALPSERELAQKAGVSRVTVRKALEGLVLEGVVEQRHGSGTFIADPARRKLQQGLSHLTSFTEDMRTRGRVATSDWLTRAIGRVTPEEALQLALSPGEPVSRFHRLRRADGQPMAVERACVPAAILPDPDLVAASLYDAMAVAGHRPVRALQRLGAENLGAEDARLLGVPEGAAALSILRVSFDAAGQPVELTRSHYRGDAYDFVAEMALSGKG</sequence>
<proteinExistence type="predicted"/>
<dbReference type="InterPro" id="IPR036388">
    <property type="entry name" value="WH-like_DNA-bd_sf"/>
</dbReference>
<dbReference type="Proteomes" id="UP000030826">
    <property type="component" value="Unassembled WGS sequence"/>
</dbReference>
<dbReference type="PROSITE" id="PS50949">
    <property type="entry name" value="HTH_GNTR"/>
    <property type="match status" value="1"/>
</dbReference>
<dbReference type="PANTHER" id="PTHR44846:SF1">
    <property type="entry name" value="MANNOSYL-D-GLYCERATE TRANSPORT_METABOLISM SYSTEM REPRESSOR MNGR-RELATED"/>
    <property type="match status" value="1"/>
</dbReference>
<keyword evidence="3" id="KW-0804">Transcription</keyword>
<dbReference type="InterPro" id="IPR000524">
    <property type="entry name" value="Tscrpt_reg_HTH_GntR"/>
</dbReference>
<feature type="domain" description="HTH gntR-type" evidence="4">
    <location>
        <begin position="15"/>
        <end position="83"/>
    </location>
</feature>
<dbReference type="InterPro" id="IPR050679">
    <property type="entry name" value="Bact_HTH_transcr_reg"/>
</dbReference>
<dbReference type="SUPFAM" id="SSF64288">
    <property type="entry name" value="Chorismate lyase-like"/>
    <property type="match status" value="1"/>
</dbReference>
<keyword evidence="2" id="KW-0238">DNA-binding</keyword>
<gene>
    <name evidence="5" type="ORF">LA66_13825</name>
</gene>
<name>A0A0B1Q6P1_9HYPH</name>
<dbReference type="OrthoDB" id="7173258at2"/>
<dbReference type="CDD" id="cd07377">
    <property type="entry name" value="WHTH_GntR"/>
    <property type="match status" value="1"/>
</dbReference>
<accession>A0A0B1Q6P1</accession>
<evidence type="ECO:0000313" key="6">
    <source>
        <dbReference type="Proteomes" id="UP000030826"/>
    </source>
</evidence>
<dbReference type="InterPro" id="IPR036390">
    <property type="entry name" value="WH_DNA-bd_sf"/>
</dbReference>
<keyword evidence="1" id="KW-0805">Transcription regulation</keyword>
<evidence type="ECO:0000256" key="2">
    <source>
        <dbReference type="ARBA" id="ARBA00023125"/>
    </source>
</evidence>